<keyword evidence="1" id="KW-0732">Signal</keyword>
<feature type="chain" id="PRO_5035782091" evidence="1">
    <location>
        <begin position="22"/>
        <end position="55"/>
    </location>
</feature>
<comment type="caution">
    <text evidence="2">The sequence shown here is derived from an EMBL/GenBank/DDBJ whole genome shotgun (WGS) entry which is preliminary data.</text>
</comment>
<name>A0A8T0G856_CERPU</name>
<gene>
    <name evidence="2" type="ORF">KC19_12G107300</name>
</gene>
<accession>A0A8T0G856</accession>
<keyword evidence="3" id="KW-1185">Reference proteome</keyword>
<evidence type="ECO:0000313" key="2">
    <source>
        <dbReference type="EMBL" id="KAG0554637.1"/>
    </source>
</evidence>
<protein>
    <submittedName>
        <fullName evidence="2">Uncharacterized protein</fullName>
    </submittedName>
</protein>
<dbReference type="Proteomes" id="UP000822688">
    <property type="component" value="Chromosome 12"/>
</dbReference>
<dbReference type="EMBL" id="CM026433">
    <property type="protein sequence ID" value="KAG0554637.1"/>
    <property type="molecule type" value="Genomic_DNA"/>
</dbReference>
<proteinExistence type="predicted"/>
<organism evidence="2 3">
    <name type="scientific">Ceratodon purpureus</name>
    <name type="common">Fire moss</name>
    <name type="synonym">Dicranum purpureum</name>
    <dbReference type="NCBI Taxonomy" id="3225"/>
    <lineage>
        <taxon>Eukaryota</taxon>
        <taxon>Viridiplantae</taxon>
        <taxon>Streptophyta</taxon>
        <taxon>Embryophyta</taxon>
        <taxon>Bryophyta</taxon>
        <taxon>Bryophytina</taxon>
        <taxon>Bryopsida</taxon>
        <taxon>Dicranidae</taxon>
        <taxon>Pseudoditrichales</taxon>
        <taxon>Ditrichaceae</taxon>
        <taxon>Ceratodon</taxon>
    </lineage>
</organism>
<sequence>MLYRCDSFAIVVLLTLEFASLRKLNLDRCCVILRNIIIRRTSVFRENWFYQELMQ</sequence>
<dbReference type="AlphaFoldDB" id="A0A8T0G856"/>
<reference evidence="2" key="1">
    <citation type="submission" date="2020-06" db="EMBL/GenBank/DDBJ databases">
        <title>WGS assembly of Ceratodon purpureus strain R40.</title>
        <authorList>
            <person name="Carey S.B."/>
            <person name="Jenkins J."/>
            <person name="Shu S."/>
            <person name="Lovell J.T."/>
            <person name="Sreedasyam A."/>
            <person name="Maumus F."/>
            <person name="Tiley G.P."/>
            <person name="Fernandez-Pozo N."/>
            <person name="Barry K."/>
            <person name="Chen C."/>
            <person name="Wang M."/>
            <person name="Lipzen A."/>
            <person name="Daum C."/>
            <person name="Saski C.A."/>
            <person name="Payton A.C."/>
            <person name="Mcbreen J.C."/>
            <person name="Conrad R.E."/>
            <person name="Kollar L.M."/>
            <person name="Olsson S."/>
            <person name="Huttunen S."/>
            <person name="Landis J.B."/>
            <person name="Wickett N.J."/>
            <person name="Johnson M.G."/>
            <person name="Rensing S.A."/>
            <person name="Grimwood J."/>
            <person name="Schmutz J."/>
            <person name="Mcdaniel S.F."/>
        </authorList>
    </citation>
    <scope>NUCLEOTIDE SEQUENCE</scope>
    <source>
        <strain evidence="2">R40</strain>
    </source>
</reference>
<feature type="signal peptide" evidence="1">
    <location>
        <begin position="1"/>
        <end position="21"/>
    </location>
</feature>
<evidence type="ECO:0000313" key="3">
    <source>
        <dbReference type="Proteomes" id="UP000822688"/>
    </source>
</evidence>
<evidence type="ECO:0000256" key="1">
    <source>
        <dbReference type="SAM" id="SignalP"/>
    </source>
</evidence>